<sequence length="136" mass="15472">LYLRCGRPRRLCLAWTWAGAGRQPDMLRMDDNVLARKLHLHLHVGRQTLERSWRRHGRGTISGHVQLHVHVHKHVALALAERPGRPPLPGTGLLIGLRIDTKAKVQFSHVARPPWRCNWRYIVACRCQGALRAGVG</sequence>
<organism evidence="1 2">
    <name type="scientific">Volvox reticuliferus</name>
    <dbReference type="NCBI Taxonomy" id="1737510"/>
    <lineage>
        <taxon>Eukaryota</taxon>
        <taxon>Viridiplantae</taxon>
        <taxon>Chlorophyta</taxon>
        <taxon>core chlorophytes</taxon>
        <taxon>Chlorophyceae</taxon>
        <taxon>CS clade</taxon>
        <taxon>Chlamydomonadales</taxon>
        <taxon>Volvocaceae</taxon>
        <taxon>Volvox</taxon>
    </lineage>
</organism>
<comment type="caution">
    <text evidence="1">The sequence shown here is derived from an EMBL/GenBank/DDBJ whole genome shotgun (WGS) entry which is preliminary data.</text>
</comment>
<evidence type="ECO:0000313" key="1">
    <source>
        <dbReference type="EMBL" id="GIL69619.1"/>
    </source>
</evidence>
<proteinExistence type="predicted"/>
<name>A0A8J4BWW4_9CHLO</name>
<dbReference type="AlphaFoldDB" id="A0A8J4BWW4"/>
<reference evidence="1" key="1">
    <citation type="journal article" date="2021" name="Proc. Natl. Acad. Sci. U.S.A.">
        <title>Three genomes in the algal genus Volvox reveal the fate of a haploid sex-determining region after a transition to homothallism.</title>
        <authorList>
            <person name="Yamamoto K."/>
            <person name="Hamaji T."/>
            <person name="Kawai-Toyooka H."/>
            <person name="Matsuzaki R."/>
            <person name="Takahashi F."/>
            <person name="Nishimura Y."/>
            <person name="Kawachi M."/>
            <person name="Noguchi H."/>
            <person name="Minakuchi Y."/>
            <person name="Umen J.G."/>
            <person name="Toyoda A."/>
            <person name="Nozaki H."/>
        </authorList>
    </citation>
    <scope>NUCLEOTIDE SEQUENCE</scope>
    <source>
        <strain evidence="1">NIES-3786</strain>
    </source>
</reference>
<feature type="non-terminal residue" evidence="1">
    <location>
        <position position="1"/>
    </location>
</feature>
<dbReference type="EMBL" id="BNCP01000001">
    <property type="protein sequence ID" value="GIL69619.1"/>
    <property type="molecule type" value="Genomic_DNA"/>
</dbReference>
<evidence type="ECO:0000313" key="2">
    <source>
        <dbReference type="Proteomes" id="UP000747110"/>
    </source>
</evidence>
<gene>
    <name evidence="1" type="ORF">Vretifemale_547</name>
</gene>
<protein>
    <submittedName>
        <fullName evidence="1">Uncharacterized protein</fullName>
    </submittedName>
</protein>
<accession>A0A8J4BWW4</accession>
<dbReference type="Proteomes" id="UP000747110">
    <property type="component" value="Unassembled WGS sequence"/>
</dbReference>
<keyword evidence="2" id="KW-1185">Reference proteome</keyword>